<evidence type="ECO:0000313" key="5">
    <source>
        <dbReference type="EMBL" id="MBA5244794.1"/>
    </source>
</evidence>
<evidence type="ECO:0000256" key="1">
    <source>
        <dbReference type="PIRSR" id="PIRSR640198-1"/>
    </source>
</evidence>
<name>A0A7W2EBT7_9CORY</name>
<dbReference type="EMBL" id="JACDTZ010000001">
    <property type="protein sequence ID" value="MBA5244794.1"/>
    <property type="molecule type" value="Genomic_DNA"/>
</dbReference>
<organism evidence="5 6">
    <name type="scientific">Corynebacterium haemomassiliense</name>
    <dbReference type="NCBI Taxonomy" id="2754726"/>
    <lineage>
        <taxon>Bacteria</taxon>
        <taxon>Bacillati</taxon>
        <taxon>Actinomycetota</taxon>
        <taxon>Actinomycetes</taxon>
        <taxon>Mycobacteriales</taxon>
        <taxon>Corynebacteriaceae</taxon>
        <taxon>Corynebacterium</taxon>
    </lineage>
</organism>
<dbReference type="InterPro" id="IPR036388">
    <property type="entry name" value="WH-like_DNA-bd_sf"/>
</dbReference>
<dbReference type="Gene3D" id="1.10.10.10">
    <property type="entry name" value="Winged helix-like DNA-binding domain superfamily/Winged helix DNA-binding domain"/>
    <property type="match status" value="1"/>
</dbReference>
<accession>A0A7W2EBT7</accession>
<dbReference type="SUPFAM" id="SSF140931">
    <property type="entry name" value="Fic-like"/>
    <property type="match status" value="1"/>
</dbReference>
<evidence type="ECO:0000256" key="3">
    <source>
        <dbReference type="SAM" id="MobiDB-lite"/>
    </source>
</evidence>
<dbReference type="AlphaFoldDB" id="A0A7W2EBT7"/>
<dbReference type="InterPro" id="IPR036390">
    <property type="entry name" value="WH_DNA-bd_sf"/>
</dbReference>
<sequence>MNWPRVETETLPWSPAPDSYPRRAAKRMPREYEAAVVPKIANQQLALAEETRALVEQATVAAVRFDTTDAHRVVPFTPLLLRSESAASSRIEQLTSSARKVLEAEVTGRGRGNAALIAANTRQMEAAVERARASVDGIVEMHRILLTDSAPEIAGVLRNAQVWIGGSDYSPAGAMFVPPHQRHLGELMADLGEFMARDDLPALAQAAIAHAQFETIHPFADGNSRTGRALVHVVLRERSLTTSSALPLSASLLTDTTGYFATLDAYRGGDVDRIVQLFARAAIDAAERGSWLAAELGAVRAEWNEQLTARADALAWRVLDLLLQRPVLTTAAVSAEFGVSAETARNALDRLEDDGLVISAQLDKRQRGWRSPDVLALLDEFADAAGRRG</sequence>
<proteinExistence type="predicted"/>
<dbReference type="RefSeq" id="WP_181889358.1">
    <property type="nucleotide sequence ID" value="NZ_CP170998.1"/>
</dbReference>
<feature type="active site" evidence="1">
    <location>
        <position position="217"/>
    </location>
</feature>
<dbReference type="PANTHER" id="PTHR13504:SF38">
    <property type="entry name" value="FIDO DOMAIN-CONTAINING PROTEIN"/>
    <property type="match status" value="1"/>
</dbReference>
<dbReference type="GO" id="GO:0003700">
    <property type="term" value="F:DNA-binding transcription factor activity"/>
    <property type="evidence" value="ECO:0007669"/>
    <property type="project" value="InterPro"/>
</dbReference>
<dbReference type="InterPro" id="IPR040198">
    <property type="entry name" value="Fido_containing"/>
</dbReference>
<dbReference type="InterPro" id="IPR036597">
    <property type="entry name" value="Fido-like_dom_sf"/>
</dbReference>
<keyword evidence="2" id="KW-0547">Nucleotide-binding</keyword>
<dbReference type="GO" id="GO:0005524">
    <property type="term" value="F:ATP binding"/>
    <property type="evidence" value="ECO:0007669"/>
    <property type="project" value="UniProtKB-KW"/>
</dbReference>
<dbReference type="Gene3D" id="1.10.3290.10">
    <property type="entry name" value="Fido-like domain"/>
    <property type="match status" value="1"/>
</dbReference>
<dbReference type="PROSITE" id="PS51459">
    <property type="entry name" value="FIDO"/>
    <property type="match status" value="1"/>
</dbReference>
<gene>
    <name evidence="5" type="ORF">H0193_08235</name>
</gene>
<feature type="region of interest" description="Disordered" evidence="3">
    <location>
        <begin position="1"/>
        <end position="25"/>
    </location>
</feature>
<dbReference type="SUPFAM" id="SSF46785">
    <property type="entry name" value="Winged helix' DNA-binding domain"/>
    <property type="match status" value="1"/>
</dbReference>
<feature type="domain" description="Fido" evidence="4">
    <location>
        <begin position="133"/>
        <end position="280"/>
    </location>
</feature>
<feature type="binding site" evidence="2">
    <location>
        <begin position="221"/>
        <end position="228"/>
    </location>
    <ligand>
        <name>ATP</name>
        <dbReference type="ChEBI" id="CHEBI:30616"/>
    </ligand>
</feature>
<evidence type="ECO:0000256" key="2">
    <source>
        <dbReference type="PIRSR" id="PIRSR640198-2"/>
    </source>
</evidence>
<comment type="caution">
    <text evidence="5">The sequence shown here is derived from an EMBL/GenBank/DDBJ whole genome shotgun (WGS) entry which is preliminary data.</text>
</comment>
<protein>
    <submittedName>
        <fullName evidence="5">Fic family protein</fullName>
    </submittedName>
</protein>
<keyword evidence="2" id="KW-0067">ATP-binding</keyword>
<dbReference type="Pfam" id="PF13412">
    <property type="entry name" value="HTH_24"/>
    <property type="match status" value="1"/>
</dbReference>
<reference evidence="5 6" key="1">
    <citation type="submission" date="2020-07" db="EMBL/GenBank/DDBJ databases">
        <title>Draft genome and description of Corynebacterium haemomassiliense strain Marseile-Q3615 sp. nov.</title>
        <authorList>
            <person name="Boxberger M."/>
            <person name="La Scola B."/>
        </authorList>
    </citation>
    <scope>NUCLEOTIDE SEQUENCE [LARGE SCALE GENOMIC DNA]</scope>
    <source>
        <strain evidence="5 6">Marseille-Q3615</strain>
    </source>
</reference>
<keyword evidence="6" id="KW-1185">Reference proteome</keyword>
<dbReference type="Pfam" id="PF02661">
    <property type="entry name" value="Fic"/>
    <property type="match status" value="1"/>
</dbReference>
<evidence type="ECO:0000259" key="4">
    <source>
        <dbReference type="PROSITE" id="PS51459"/>
    </source>
</evidence>
<evidence type="ECO:0000313" key="6">
    <source>
        <dbReference type="Proteomes" id="UP000523682"/>
    </source>
</evidence>
<dbReference type="InterPro" id="IPR003812">
    <property type="entry name" value="Fido"/>
</dbReference>
<dbReference type="PANTHER" id="PTHR13504">
    <property type="entry name" value="FIDO DOMAIN-CONTAINING PROTEIN DDB_G0283145"/>
    <property type="match status" value="1"/>
</dbReference>
<dbReference type="Proteomes" id="UP000523682">
    <property type="component" value="Unassembled WGS sequence"/>
</dbReference>